<protein>
    <recommendedName>
        <fullName evidence="1">Putative DNA-binding domain-containing protein</fullName>
    </recommendedName>
</protein>
<evidence type="ECO:0000259" key="1">
    <source>
        <dbReference type="Pfam" id="PF09836"/>
    </source>
</evidence>
<evidence type="ECO:0000313" key="2">
    <source>
        <dbReference type="EMBL" id="ETW97790.1"/>
    </source>
</evidence>
<dbReference type="InterPro" id="IPR044922">
    <property type="entry name" value="DUF2063_N_sf"/>
</dbReference>
<name>W4LJD3_9BACT</name>
<organism evidence="2 3">
    <name type="scientific">Candidatus Entotheonella gemina</name>
    <dbReference type="NCBI Taxonomy" id="1429439"/>
    <lineage>
        <taxon>Bacteria</taxon>
        <taxon>Pseudomonadati</taxon>
        <taxon>Nitrospinota/Tectimicrobiota group</taxon>
        <taxon>Candidatus Tectimicrobiota</taxon>
        <taxon>Candidatus Entotheonellia</taxon>
        <taxon>Candidatus Entotheonellales</taxon>
        <taxon>Candidatus Entotheonellaceae</taxon>
        <taxon>Candidatus Entotheonella</taxon>
    </lineage>
</organism>
<reference evidence="2 3" key="1">
    <citation type="journal article" date="2014" name="Nature">
        <title>An environmental bacterial taxon with a large and distinct metabolic repertoire.</title>
        <authorList>
            <person name="Wilson M.C."/>
            <person name="Mori T."/>
            <person name="Ruckert C."/>
            <person name="Uria A.R."/>
            <person name="Helf M.J."/>
            <person name="Takada K."/>
            <person name="Gernert C."/>
            <person name="Steffens U.A."/>
            <person name="Heycke N."/>
            <person name="Schmitt S."/>
            <person name="Rinke C."/>
            <person name="Helfrich E.J."/>
            <person name="Brachmann A.O."/>
            <person name="Gurgui C."/>
            <person name="Wakimoto T."/>
            <person name="Kracht M."/>
            <person name="Crusemann M."/>
            <person name="Hentschel U."/>
            <person name="Abe I."/>
            <person name="Matsunaga S."/>
            <person name="Kalinowski J."/>
            <person name="Takeyama H."/>
            <person name="Piel J."/>
        </authorList>
    </citation>
    <scope>NUCLEOTIDE SEQUENCE [LARGE SCALE GENOMIC DNA]</scope>
    <source>
        <strain evidence="3">TSY2</strain>
    </source>
</reference>
<dbReference type="Gene3D" id="1.10.150.690">
    <property type="entry name" value="DUF2063"/>
    <property type="match status" value="1"/>
</dbReference>
<dbReference type="AlphaFoldDB" id="W4LJD3"/>
<dbReference type="Pfam" id="PF09836">
    <property type="entry name" value="DUF2063"/>
    <property type="match status" value="1"/>
</dbReference>
<evidence type="ECO:0000313" key="3">
    <source>
        <dbReference type="Proteomes" id="UP000019140"/>
    </source>
</evidence>
<feature type="domain" description="Putative DNA-binding" evidence="1">
    <location>
        <begin position="8"/>
        <end position="118"/>
    </location>
</feature>
<keyword evidence="3" id="KW-1185">Reference proteome</keyword>
<accession>W4LJD3</accession>
<gene>
    <name evidence="2" type="ORF">ETSY2_43935</name>
</gene>
<comment type="caution">
    <text evidence="2">The sequence shown here is derived from an EMBL/GenBank/DDBJ whole genome shotgun (WGS) entry which is preliminary data.</text>
</comment>
<dbReference type="EMBL" id="AZHX01002014">
    <property type="protein sequence ID" value="ETW97790.1"/>
    <property type="molecule type" value="Genomic_DNA"/>
</dbReference>
<dbReference type="Proteomes" id="UP000019140">
    <property type="component" value="Unassembled WGS sequence"/>
</dbReference>
<proteinExistence type="predicted"/>
<dbReference type="InterPro" id="IPR018640">
    <property type="entry name" value="DUF2063"/>
</dbReference>
<sequence>MEQTLAPLQRWMQAVITHPHGVMAGTQSEAAQREIAVSPEALDAVITPSQALSAGDRLAIYHWSYYLRLVKCLAEMLPVLQYALGEELFEQFAVEYLVDRPPRNYTLYKLDEDFVQFLRETRPDRDLPPAERELWPEFMIDLATLEHALRVVFDGPGNEGEPPLKSAFLEALSPAQFARLQLVPAPCLTLYRFHFPVHFYLQAVRAEQHPQMPQPKPAYVALNRSNYMVHIYDLTPSQYAVLVALLSGDNVTQAMARRADTVSLTDLKSWLSTWIEAGFFRTLPII</sequence>
<dbReference type="HOGENOM" id="CLU_081286_0_0_7"/>